<keyword evidence="7 9" id="KW-0413">Isomerase</keyword>
<dbReference type="Pfam" id="PF00254">
    <property type="entry name" value="FKBP_C"/>
    <property type="match status" value="1"/>
</dbReference>
<dbReference type="Gene3D" id="3.10.50.40">
    <property type="match status" value="1"/>
</dbReference>
<proteinExistence type="inferred from homology"/>
<evidence type="ECO:0000313" key="13">
    <source>
        <dbReference type="EMBL" id="QCT95060.1"/>
    </source>
</evidence>
<reference evidence="13 15" key="2">
    <citation type="submission" date="2019-05" db="EMBL/GenBank/DDBJ databases">
        <title>A comparative analysis of the Nautiliaceae.</title>
        <authorList>
            <person name="Grosche A."/>
            <person name="Smedile F."/>
            <person name="Vetriani C."/>
        </authorList>
    </citation>
    <scope>NUCLEOTIDE SEQUENCE [LARGE SCALE GENOMIC DNA]</scope>
    <source>
        <strain evidence="13 15">TB-2</strain>
    </source>
</reference>
<dbReference type="SUPFAM" id="SSF54534">
    <property type="entry name" value="FKBP-like"/>
    <property type="match status" value="1"/>
</dbReference>
<organism evidence="12 14">
    <name type="scientific">Caminibacter mediatlanticus TB-2</name>
    <dbReference type="NCBI Taxonomy" id="391592"/>
    <lineage>
        <taxon>Bacteria</taxon>
        <taxon>Pseudomonadati</taxon>
        <taxon>Campylobacterota</taxon>
        <taxon>Epsilonproteobacteria</taxon>
        <taxon>Nautiliales</taxon>
        <taxon>Nautiliaceae</taxon>
        <taxon>Caminibacter</taxon>
    </lineage>
</organism>
<dbReference type="EMBL" id="CP040463">
    <property type="protein sequence ID" value="QCT95060.1"/>
    <property type="molecule type" value="Genomic_DNA"/>
</dbReference>
<dbReference type="PANTHER" id="PTHR47861:SF3">
    <property type="entry name" value="FKBP-TYPE PEPTIDYL-PROLYL CIS-TRANS ISOMERASE SLYD"/>
    <property type="match status" value="1"/>
</dbReference>
<evidence type="ECO:0000259" key="11">
    <source>
        <dbReference type="PROSITE" id="PS50059"/>
    </source>
</evidence>
<comment type="function">
    <text evidence="8">Also involved in hydrogenase metallocenter assembly, probably by participating in the nickel insertion step. This function in hydrogenase biosynthesis requires chaperone activity and the presence of the metal-binding domain, but not PPIase activity.</text>
</comment>
<dbReference type="InterPro" id="IPR001179">
    <property type="entry name" value="PPIase_FKBP_dom"/>
</dbReference>
<dbReference type="Proteomes" id="UP000306825">
    <property type="component" value="Chromosome"/>
</dbReference>
<evidence type="ECO:0000256" key="3">
    <source>
        <dbReference type="ARBA" id="ARBA00006577"/>
    </source>
</evidence>
<accession>A0AAI9AJ43</accession>
<dbReference type="InterPro" id="IPR048261">
    <property type="entry name" value="SlpA/SlyD-like_ins_sf"/>
</dbReference>
<evidence type="ECO:0000256" key="6">
    <source>
        <dbReference type="ARBA" id="ARBA00023186"/>
    </source>
</evidence>
<keyword evidence="15" id="KW-1185">Reference proteome</keyword>
<evidence type="ECO:0000256" key="2">
    <source>
        <dbReference type="ARBA" id="ARBA00004496"/>
    </source>
</evidence>
<comment type="similarity">
    <text evidence="3 10">Belongs to the FKBP-type PPIase family.</text>
</comment>
<dbReference type="PROSITE" id="PS50059">
    <property type="entry name" value="FKBP_PPIASE"/>
    <property type="match status" value="1"/>
</dbReference>
<dbReference type="PANTHER" id="PTHR47861">
    <property type="entry name" value="FKBP-TYPE PEPTIDYL-PROLYL CIS-TRANS ISOMERASE SLYD"/>
    <property type="match status" value="1"/>
</dbReference>
<dbReference type="Proteomes" id="UP000003288">
    <property type="component" value="Unassembled WGS sequence"/>
</dbReference>
<sequence>MATVYGIEYTVKNSKGEVVDSNKGQAPLEFIAGKGQIIPGLEKEVENMEIGEEKTVVVKANEAYGQRNDELVETLPRSQFEGIDLQKGMTLYGQSQDGQVIAVTVKDFDDEKVVIDYNHPLAGEDLTFDVKVVSKREATAEEALTGQVGAHKEGGHCGSGNCGCGH</sequence>
<dbReference type="GO" id="GO:0003755">
    <property type="term" value="F:peptidyl-prolyl cis-trans isomerase activity"/>
    <property type="evidence" value="ECO:0007669"/>
    <property type="project" value="UniProtKB-UniRule"/>
</dbReference>
<evidence type="ECO:0000256" key="4">
    <source>
        <dbReference type="ARBA" id="ARBA00022490"/>
    </source>
</evidence>
<feature type="domain" description="PPIase FKBP-type" evidence="11">
    <location>
        <begin position="2"/>
        <end position="76"/>
    </location>
</feature>
<dbReference type="AlphaFoldDB" id="A0AAI9AJ43"/>
<dbReference type="GO" id="GO:0005737">
    <property type="term" value="C:cytoplasm"/>
    <property type="evidence" value="ECO:0007669"/>
    <property type="project" value="UniProtKB-SubCell"/>
</dbReference>
<evidence type="ECO:0000313" key="15">
    <source>
        <dbReference type="Proteomes" id="UP000306825"/>
    </source>
</evidence>
<comment type="subcellular location">
    <subcellularLocation>
        <location evidence="2">Cytoplasm</location>
    </subcellularLocation>
</comment>
<keyword evidence="4" id="KW-0963">Cytoplasm</keyword>
<reference evidence="12 14" key="1">
    <citation type="journal article" date="2011" name="Stand. Genomic Sci.">
        <title>Draft genome sequence of Caminibacter mediatlanticus strain TB-2, an epsilonproteobacterium isolated from a deep-sea hydrothermal vent.</title>
        <authorList>
            <person name="Giovannelli D."/>
            <person name="Ferriera S."/>
            <person name="Johnson J."/>
            <person name="Kravitz S."/>
            <person name="Perez-Rodriguez I."/>
            <person name="Ricci J."/>
            <person name="O'Brien C."/>
            <person name="Voordeckers J.W."/>
            <person name="Bini E."/>
            <person name="Vetriani C."/>
        </authorList>
    </citation>
    <scope>NUCLEOTIDE SEQUENCE [LARGE SCALE GENOMIC DNA]</scope>
    <source>
        <strain evidence="12 14">TB-2</strain>
    </source>
</reference>
<evidence type="ECO:0000313" key="14">
    <source>
        <dbReference type="Proteomes" id="UP000003288"/>
    </source>
</evidence>
<evidence type="ECO:0000256" key="5">
    <source>
        <dbReference type="ARBA" id="ARBA00023110"/>
    </source>
</evidence>
<dbReference type="Gene3D" id="2.40.10.330">
    <property type="match status" value="1"/>
</dbReference>
<evidence type="ECO:0000256" key="7">
    <source>
        <dbReference type="ARBA" id="ARBA00023235"/>
    </source>
</evidence>
<evidence type="ECO:0000256" key="8">
    <source>
        <dbReference type="ARBA" id="ARBA00037071"/>
    </source>
</evidence>
<keyword evidence="5 9" id="KW-0697">Rotamase</keyword>
<dbReference type="EMBL" id="ABCJ01000001">
    <property type="protein sequence ID" value="EDM24414.1"/>
    <property type="molecule type" value="Genomic_DNA"/>
</dbReference>
<dbReference type="EC" id="5.2.1.8" evidence="10"/>
<name>A0AAI9AJ43_9BACT</name>
<evidence type="ECO:0000313" key="12">
    <source>
        <dbReference type="EMBL" id="EDM24414.1"/>
    </source>
</evidence>
<evidence type="ECO:0000256" key="9">
    <source>
        <dbReference type="PROSITE-ProRule" id="PRU00277"/>
    </source>
</evidence>
<keyword evidence="6" id="KW-0143">Chaperone</keyword>
<protein>
    <recommendedName>
        <fullName evidence="10">Peptidyl-prolyl cis-trans isomerase</fullName>
        <ecNumber evidence="10">5.2.1.8</ecNumber>
    </recommendedName>
</protein>
<comment type="catalytic activity">
    <reaction evidence="1 9 10">
        <text>[protein]-peptidylproline (omega=180) = [protein]-peptidylproline (omega=0)</text>
        <dbReference type="Rhea" id="RHEA:16237"/>
        <dbReference type="Rhea" id="RHEA-COMP:10747"/>
        <dbReference type="Rhea" id="RHEA-COMP:10748"/>
        <dbReference type="ChEBI" id="CHEBI:83833"/>
        <dbReference type="ChEBI" id="CHEBI:83834"/>
        <dbReference type="EC" id="5.2.1.8"/>
    </reaction>
</comment>
<gene>
    <name evidence="12" type="ORF">CMTB2_02823</name>
    <name evidence="13" type="ORF">FE773_07625</name>
</gene>
<evidence type="ECO:0000256" key="1">
    <source>
        <dbReference type="ARBA" id="ARBA00000971"/>
    </source>
</evidence>
<dbReference type="RefSeq" id="WP_007473323.1">
    <property type="nucleotide sequence ID" value="NZ_ABCJ01000001.1"/>
</dbReference>
<dbReference type="GO" id="GO:0042026">
    <property type="term" value="P:protein refolding"/>
    <property type="evidence" value="ECO:0007669"/>
    <property type="project" value="UniProtKB-ARBA"/>
</dbReference>
<dbReference type="InterPro" id="IPR046357">
    <property type="entry name" value="PPIase_dom_sf"/>
</dbReference>
<evidence type="ECO:0000256" key="10">
    <source>
        <dbReference type="RuleBase" id="RU003915"/>
    </source>
</evidence>